<feature type="compositionally biased region" description="Basic and acidic residues" evidence="1">
    <location>
        <begin position="70"/>
        <end position="94"/>
    </location>
</feature>
<dbReference type="EMBL" id="HBUE01016894">
    <property type="protein sequence ID" value="CAG6450743.1"/>
    <property type="molecule type" value="Transcribed_RNA"/>
</dbReference>
<accession>A0A8D8IGX2</accession>
<dbReference type="EMBL" id="HBUE01353445">
    <property type="protein sequence ID" value="CAG6604550.1"/>
    <property type="molecule type" value="Transcribed_RNA"/>
</dbReference>
<dbReference type="EMBL" id="HBUE01246321">
    <property type="protein sequence ID" value="CAG6552241.1"/>
    <property type="molecule type" value="Transcribed_RNA"/>
</dbReference>
<evidence type="ECO:0000256" key="1">
    <source>
        <dbReference type="SAM" id="MobiDB-lite"/>
    </source>
</evidence>
<dbReference type="EMBL" id="HBUE01246323">
    <property type="protein sequence ID" value="CAG6552243.1"/>
    <property type="molecule type" value="Transcribed_RNA"/>
</dbReference>
<organism evidence="2">
    <name type="scientific">Culex pipiens</name>
    <name type="common">House mosquito</name>
    <dbReference type="NCBI Taxonomy" id="7175"/>
    <lineage>
        <taxon>Eukaryota</taxon>
        <taxon>Metazoa</taxon>
        <taxon>Ecdysozoa</taxon>
        <taxon>Arthropoda</taxon>
        <taxon>Hexapoda</taxon>
        <taxon>Insecta</taxon>
        <taxon>Pterygota</taxon>
        <taxon>Neoptera</taxon>
        <taxon>Endopterygota</taxon>
        <taxon>Diptera</taxon>
        <taxon>Nematocera</taxon>
        <taxon>Culicoidea</taxon>
        <taxon>Culicidae</taxon>
        <taxon>Culicinae</taxon>
        <taxon>Culicini</taxon>
        <taxon>Culex</taxon>
        <taxon>Culex</taxon>
    </lineage>
</organism>
<evidence type="ECO:0000313" key="2">
    <source>
        <dbReference type="EMBL" id="CAG6552243.1"/>
    </source>
</evidence>
<feature type="region of interest" description="Disordered" evidence="1">
    <location>
        <begin position="1"/>
        <end position="94"/>
    </location>
</feature>
<feature type="compositionally biased region" description="Basic and acidic residues" evidence="1">
    <location>
        <begin position="34"/>
        <end position="49"/>
    </location>
</feature>
<dbReference type="EMBL" id="HBUE01353444">
    <property type="protein sequence ID" value="CAG6604548.1"/>
    <property type="molecule type" value="Transcribed_RNA"/>
</dbReference>
<dbReference type="EMBL" id="HBUE01353442">
    <property type="protein sequence ID" value="CAG6604545.1"/>
    <property type="molecule type" value="Transcribed_RNA"/>
</dbReference>
<dbReference type="EMBL" id="HBUE01016891">
    <property type="protein sequence ID" value="CAG6450737.1"/>
    <property type="molecule type" value="Transcribed_RNA"/>
</dbReference>
<name>A0A8D8IGX2_CULPI</name>
<proteinExistence type="predicted"/>
<dbReference type="EMBL" id="HBUE01246318">
    <property type="protein sequence ID" value="CAG6552236.1"/>
    <property type="molecule type" value="Transcribed_RNA"/>
</dbReference>
<dbReference type="EMBL" id="HBUE01353448">
    <property type="protein sequence ID" value="CAG6604552.1"/>
    <property type="molecule type" value="Transcribed_RNA"/>
</dbReference>
<protein>
    <submittedName>
        <fullName evidence="2">(northern house mosquito) hypothetical protein</fullName>
    </submittedName>
</protein>
<dbReference type="EMBL" id="HBUE01246320">
    <property type="protein sequence ID" value="CAG6552239.1"/>
    <property type="molecule type" value="Transcribed_RNA"/>
</dbReference>
<dbReference type="EMBL" id="HBUE01016893">
    <property type="protein sequence ID" value="CAG6450741.1"/>
    <property type="molecule type" value="Transcribed_RNA"/>
</dbReference>
<sequence>MLLDAGISHRLDNSGPDLYRAGDQSDFPAPDNVGPDHEAPVGEHARDAPVPEGFEGAARTYPAAGHHVPHRDLRTGGGRRREPHLCGHQGDSAEHTGLRRVTAVLLPELGGAPNAAAPFLPLA</sequence>
<dbReference type="AlphaFoldDB" id="A0A8D8IGX2"/>
<dbReference type="EMBL" id="HBUE01016892">
    <property type="protein sequence ID" value="CAG6450739.1"/>
    <property type="molecule type" value="Transcribed_RNA"/>
</dbReference>
<reference evidence="2" key="1">
    <citation type="submission" date="2021-05" db="EMBL/GenBank/DDBJ databases">
        <authorList>
            <person name="Alioto T."/>
            <person name="Alioto T."/>
            <person name="Gomez Garrido J."/>
        </authorList>
    </citation>
    <scope>NUCLEOTIDE SEQUENCE</scope>
</reference>